<dbReference type="KEGG" id="aamb:D1866_04215"/>
<name>A0A650CU09_ACIAM</name>
<dbReference type="Proteomes" id="UP000426328">
    <property type="component" value="Chromosome"/>
</dbReference>
<protein>
    <submittedName>
        <fullName evidence="2">Uncharacterized protein</fullName>
    </submittedName>
</protein>
<keyword evidence="3" id="KW-1185">Reference proteome</keyword>
<dbReference type="Proteomes" id="UP000474054">
    <property type="component" value="Unassembled WGS sequence"/>
</dbReference>
<evidence type="ECO:0000313" key="4">
    <source>
        <dbReference type="Proteomes" id="UP000474054"/>
    </source>
</evidence>
<dbReference type="EMBL" id="CP045482">
    <property type="protein sequence ID" value="QGR21288.1"/>
    <property type="molecule type" value="Genomic_DNA"/>
</dbReference>
<gene>
    <name evidence="2" type="ORF">D1866_04215</name>
    <name evidence="1" type="ORF">GFB69_10615</name>
</gene>
<sequence length="151" mass="17477">MDIFSRIFIEGAVDTIKKYTFAGKVSRIIANRLGVDPSDVLELNWVKIGIKLREFNTQDINEVIRALDSISKDNKKFLVVFIDEIQNIKKVKGFDLGSFLHDIYEWCDNTVIVVSGVGVTEEILNQVEEEKPFFGRKFFRRDSTKIPQRNF</sequence>
<reference evidence="2 3" key="2">
    <citation type="submission" date="2019-10" db="EMBL/GenBank/DDBJ databases">
        <title>Genome Sequences from Six Type Strain Members of the Archaeal Family Sulfolobaceae: Acidianus ambivalens, Acidianus infernus, Metallosphaera prunae, Stygiolobus azoricus, Sulfolobus metallicus, and Sulfurisphaera ohwakuensis.</title>
        <authorList>
            <person name="Counts J.A."/>
            <person name="Kelly R.M."/>
        </authorList>
    </citation>
    <scope>NUCLEOTIDE SEQUENCE [LARGE SCALE GENOMIC DNA]</scope>
    <source>
        <strain evidence="2 3">LEI 10</strain>
    </source>
</reference>
<dbReference type="EMBL" id="WHYS01000002">
    <property type="protein sequence ID" value="MQL56172.1"/>
    <property type="molecule type" value="Genomic_DNA"/>
</dbReference>
<dbReference type="RefSeq" id="WP_152942619.1">
    <property type="nucleotide sequence ID" value="NZ_CP045482.1"/>
</dbReference>
<evidence type="ECO:0000313" key="1">
    <source>
        <dbReference type="EMBL" id="MQL56172.1"/>
    </source>
</evidence>
<accession>A0A650CU09</accession>
<organism evidence="2 3">
    <name type="scientific">Acidianus ambivalens</name>
    <name type="common">Desulfurolobus ambivalens</name>
    <dbReference type="NCBI Taxonomy" id="2283"/>
    <lineage>
        <taxon>Archaea</taxon>
        <taxon>Thermoproteota</taxon>
        <taxon>Thermoprotei</taxon>
        <taxon>Sulfolobales</taxon>
        <taxon>Sulfolobaceae</taxon>
        <taxon>Acidianus</taxon>
    </lineage>
</organism>
<dbReference type="Gene3D" id="3.40.50.300">
    <property type="entry name" value="P-loop containing nucleotide triphosphate hydrolases"/>
    <property type="match status" value="1"/>
</dbReference>
<dbReference type="AlphaFoldDB" id="A0A650CU09"/>
<dbReference type="InterPro" id="IPR027417">
    <property type="entry name" value="P-loop_NTPase"/>
</dbReference>
<evidence type="ECO:0000313" key="2">
    <source>
        <dbReference type="EMBL" id="QGR21288.1"/>
    </source>
</evidence>
<dbReference type="GeneID" id="42778915"/>
<dbReference type="SUPFAM" id="SSF52540">
    <property type="entry name" value="P-loop containing nucleoside triphosphate hydrolases"/>
    <property type="match status" value="1"/>
</dbReference>
<reference evidence="1 4" key="1">
    <citation type="submission" date="2019-10" db="EMBL/GenBank/DDBJ databases">
        <title>Comparative genomics of sulfur disproportionating microorganisms.</title>
        <authorList>
            <person name="Ward L.M."/>
            <person name="Bertran E."/>
            <person name="Johnston D."/>
        </authorList>
    </citation>
    <scope>NUCLEOTIDE SEQUENCE [LARGE SCALE GENOMIC DNA]</scope>
    <source>
        <strain evidence="1 4">DSM 3772</strain>
    </source>
</reference>
<proteinExistence type="predicted"/>
<evidence type="ECO:0000313" key="3">
    <source>
        <dbReference type="Proteomes" id="UP000426328"/>
    </source>
</evidence>